<comment type="caution">
    <text evidence="5">The sequence shown here is derived from an EMBL/GenBank/DDBJ whole genome shotgun (WGS) entry which is preliminary data.</text>
</comment>
<dbReference type="Pfam" id="PF25137">
    <property type="entry name" value="ADH_Fe_C"/>
    <property type="match status" value="1"/>
</dbReference>
<dbReference type="FunFam" id="3.40.50.1970:FF:000003">
    <property type="entry name" value="Alcohol dehydrogenase, iron-containing"/>
    <property type="match status" value="1"/>
</dbReference>
<comment type="similarity">
    <text evidence="1">Belongs to the iron-containing alcohol dehydrogenase family.</text>
</comment>
<dbReference type="AlphaFoldDB" id="A0A6P1Z9Q1"/>
<dbReference type="Gene3D" id="1.20.1090.10">
    <property type="entry name" value="Dehydroquinate synthase-like - alpha domain"/>
    <property type="match status" value="1"/>
</dbReference>
<dbReference type="Pfam" id="PF00465">
    <property type="entry name" value="Fe-ADH"/>
    <property type="match status" value="1"/>
</dbReference>
<name>A0A6P1Z9Q1_9BACT</name>
<dbReference type="InterPro" id="IPR039697">
    <property type="entry name" value="Alcohol_dehydrogenase_Fe"/>
</dbReference>
<evidence type="ECO:0000259" key="3">
    <source>
        <dbReference type="Pfam" id="PF00465"/>
    </source>
</evidence>
<dbReference type="PANTHER" id="PTHR11496:SF83">
    <property type="entry name" value="HYDROXYACID-OXOACID TRANSHYDROGENASE, MITOCHONDRIAL"/>
    <property type="match status" value="1"/>
</dbReference>
<reference evidence="5 6" key="1">
    <citation type="submission" date="2018-06" db="EMBL/GenBank/DDBJ databases">
        <title>Complete genome of Desulfovibrio marinus P48SEP.</title>
        <authorList>
            <person name="Crispim J.S."/>
            <person name="Vidigal P.M.P."/>
            <person name="Silva L.C.F."/>
            <person name="Araujo L.C."/>
            <person name="Laguardia C.N."/>
            <person name="Dias R.S."/>
            <person name="Sousa M.P."/>
            <person name="Paula S.O."/>
            <person name="Silva C."/>
        </authorList>
    </citation>
    <scope>NUCLEOTIDE SEQUENCE [LARGE SCALE GENOMIC DNA]</scope>
    <source>
        <strain evidence="5 6">P48SEP</strain>
    </source>
</reference>
<accession>A0A6P1Z9Q1</accession>
<dbReference type="SUPFAM" id="SSF56796">
    <property type="entry name" value="Dehydroquinate synthase-like"/>
    <property type="match status" value="1"/>
</dbReference>
<dbReference type="InterPro" id="IPR056798">
    <property type="entry name" value="ADH_Fe_C"/>
</dbReference>
<keyword evidence="2" id="KW-0560">Oxidoreductase</keyword>
<sequence length="383" mass="41314">MSSNFTTKFAIPEVIFGNGAIKHLASCARGLGARRILLVSDMGVEDAGWVQMVMDLLAQDSLECVYFNEIDSNPRDSQVHAGVEVYLAEGCDVIVALGGGSPIDTGKGIGIIAGNGGNIADYEGANRIMRPLPPMISAPTTAGSGSDMTQYSIITDVSRKVKMSIISRSLVPNISIIDPTMLRTKTQELIIASAVDALAHAVESYVSRLASPFTDHHALQAIRLFVENLERAVEYRDPKALEQLSIASTAAGMSFSNAGLGALHSLAHSLGGMFDVLHGLVHPIMLPAVMRFNLPECIEKMAAIGRITTGRDHKNDVSAAYAGIEHLERLFQTLNVPTHLREILPDPEVLEPICRMAVYDACTMTNPRDVTCEDLQSICKEAW</sequence>
<gene>
    <name evidence="5" type="ORF">DQK91_21610</name>
</gene>
<evidence type="ECO:0000313" key="5">
    <source>
        <dbReference type="EMBL" id="TVM30148.1"/>
    </source>
</evidence>
<evidence type="ECO:0000313" key="6">
    <source>
        <dbReference type="Proteomes" id="UP000434052"/>
    </source>
</evidence>
<dbReference type="EMBL" id="QMIF01000029">
    <property type="protein sequence ID" value="TVM30148.1"/>
    <property type="molecule type" value="Genomic_DNA"/>
</dbReference>
<evidence type="ECO:0000256" key="1">
    <source>
        <dbReference type="ARBA" id="ARBA00007358"/>
    </source>
</evidence>
<organism evidence="5 6">
    <name type="scientific">Oceanidesulfovibrio marinus</name>
    <dbReference type="NCBI Taxonomy" id="370038"/>
    <lineage>
        <taxon>Bacteria</taxon>
        <taxon>Pseudomonadati</taxon>
        <taxon>Thermodesulfobacteriota</taxon>
        <taxon>Desulfovibrionia</taxon>
        <taxon>Desulfovibrionales</taxon>
        <taxon>Desulfovibrionaceae</taxon>
        <taxon>Oceanidesulfovibrio</taxon>
    </lineage>
</organism>
<proteinExistence type="inferred from homology"/>
<feature type="domain" description="Fe-containing alcohol dehydrogenase-like C-terminal" evidence="4">
    <location>
        <begin position="191"/>
        <end position="383"/>
    </location>
</feature>
<feature type="domain" description="Alcohol dehydrogenase iron-type/glycerol dehydrogenase GldA" evidence="3">
    <location>
        <begin position="13"/>
        <end position="179"/>
    </location>
</feature>
<dbReference type="GO" id="GO:0004022">
    <property type="term" value="F:alcohol dehydrogenase (NAD+) activity"/>
    <property type="evidence" value="ECO:0007669"/>
    <property type="project" value="TreeGrafter"/>
</dbReference>
<protein>
    <submittedName>
        <fullName evidence="5">Alcohol dehydrogenase</fullName>
    </submittedName>
</protein>
<dbReference type="RefSeq" id="WP_144307490.1">
    <property type="nucleotide sequence ID" value="NZ_QMIF01000029.1"/>
</dbReference>
<dbReference type="Gene3D" id="3.40.50.1970">
    <property type="match status" value="1"/>
</dbReference>
<dbReference type="InterPro" id="IPR001670">
    <property type="entry name" value="ADH_Fe/GldA"/>
</dbReference>
<dbReference type="GO" id="GO:0046872">
    <property type="term" value="F:metal ion binding"/>
    <property type="evidence" value="ECO:0007669"/>
    <property type="project" value="InterPro"/>
</dbReference>
<dbReference type="PANTHER" id="PTHR11496">
    <property type="entry name" value="ALCOHOL DEHYDROGENASE"/>
    <property type="match status" value="1"/>
</dbReference>
<dbReference type="OrthoDB" id="9778433at2"/>
<evidence type="ECO:0000256" key="2">
    <source>
        <dbReference type="ARBA" id="ARBA00023002"/>
    </source>
</evidence>
<dbReference type="FunFam" id="1.20.1090.10:FF:000001">
    <property type="entry name" value="Aldehyde-alcohol dehydrogenase"/>
    <property type="match status" value="1"/>
</dbReference>
<evidence type="ECO:0000259" key="4">
    <source>
        <dbReference type="Pfam" id="PF25137"/>
    </source>
</evidence>
<dbReference type="Proteomes" id="UP000434052">
    <property type="component" value="Unassembled WGS sequence"/>
</dbReference>